<keyword evidence="3" id="KW-0808">Transferase</keyword>
<feature type="transmembrane region" description="Helical" evidence="11">
    <location>
        <begin position="65"/>
        <end position="83"/>
    </location>
</feature>
<dbReference type="GO" id="GO:0005524">
    <property type="term" value="F:ATP binding"/>
    <property type="evidence" value="ECO:0007669"/>
    <property type="project" value="UniProtKB-KW"/>
</dbReference>
<dbReference type="Pfam" id="PF13493">
    <property type="entry name" value="DUF4118"/>
    <property type="match status" value="1"/>
</dbReference>
<feature type="transmembrane region" description="Helical" evidence="11">
    <location>
        <begin position="12"/>
        <end position="34"/>
    </location>
</feature>
<evidence type="ECO:0000313" key="14">
    <source>
        <dbReference type="Proteomes" id="UP000218069"/>
    </source>
</evidence>
<dbReference type="InterPro" id="IPR038318">
    <property type="entry name" value="KdpD_sf"/>
</dbReference>
<dbReference type="OrthoDB" id="8719061at2"/>
<keyword evidence="9" id="KW-0902">Two-component regulatory system</keyword>
<evidence type="ECO:0000256" key="9">
    <source>
        <dbReference type="ARBA" id="ARBA00023012"/>
    </source>
</evidence>
<evidence type="ECO:0000256" key="1">
    <source>
        <dbReference type="ARBA" id="ARBA00004141"/>
    </source>
</evidence>
<dbReference type="Proteomes" id="UP000218069">
    <property type="component" value="Unassembled WGS sequence"/>
</dbReference>
<name>A0A240E260_9BURK</name>
<evidence type="ECO:0000256" key="10">
    <source>
        <dbReference type="ARBA" id="ARBA00023136"/>
    </source>
</evidence>
<protein>
    <recommendedName>
        <fullName evidence="12">Sensor protein KdpD transmembrane domain-containing protein</fullName>
    </recommendedName>
</protein>
<sequence>MQLKNVKRWANSGFAGYYFAILGVFLAFCIRFTLHPLLQSGLPMTFFILNTILIALFFGYKPSLLTVVISAPLALFFFVPPYYSFNMPTPGDLFIYLSYILVAIIAVVIIEWLQRERFKAILVSRVSDSRYRLLAQASYSLRIAQSNENQNNS</sequence>
<organism evidence="13 14">
    <name type="scientific">Polynucleobacter meluiroseus</name>
    <dbReference type="NCBI Taxonomy" id="1938814"/>
    <lineage>
        <taxon>Bacteria</taxon>
        <taxon>Pseudomonadati</taxon>
        <taxon>Pseudomonadota</taxon>
        <taxon>Betaproteobacteria</taxon>
        <taxon>Burkholderiales</taxon>
        <taxon>Burkholderiaceae</taxon>
        <taxon>Polynucleobacter</taxon>
    </lineage>
</organism>
<evidence type="ECO:0000256" key="6">
    <source>
        <dbReference type="ARBA" id="ARBA00022777"/>
    </source>
</evidence>
<dbReference type="GO" id="GO:0016020">
    <property type="term" value="C:membrane"/>
    <property type="evidence" value="ECO:0007669"/>
    <property type="project" value="UniProtKB-SubCell"/>
</dbReference>
<keyword evidence="5" id="KW-0547">Nucleotide-binding</keyword>
<evidence type="ECO:0000256" key="3">
    <source>
        <dbReference type="ARBA" id="ARBA00022679"/>
    </source>
</evidence>
<dbReference type="GO" id="GO:0000160">
    <property type="term" value="P:phosphorelay signal transduction system"/>
    <property type="evidence" value="ECO:0007669"/>
    <property type="project" value="UniProtKB-KW"/>
</dbReference>
<dbReference type="GO" id="GO:0016301">
    <property type="term" value="F:kinase activity"/>
    <property type="evidence" value="ECO:0007669"/>
    <property type="project" value="UniProtKB-KW"/>
</dbReference>
<dbReference type="AlphaFoldDB" id="A0A240E260"/>
<dbReference type="InterPro" id="IPR025201">
    <property type="entry name" value="KdpD_TM"/>
</dbReference>
<keyword evidence="2" id="KW-0597">Phosphoprotein</keyword>
<feature type="transmembrane region" description="Helical" evidence="11">
    <location>
        <begin position="95"/>
        <end position="113"/>
    </location>
</feature>
<evidence type="ECO:0000256" key="4">
    <source>
        <dbReference type="ARBA" id="ARBA00022692"/>
    </source>
</evidence>
<dbReference type="RefSeq" id="WP_096672776.1">
    <property type="nucleotide sequence ID" value="NZ_OANS01000002.1"/>
</dbReference>
<dbReference type="Gene3D" id="1.20.120.620">
    <property type="entry name" value="Backbone structure of the membrane domain of e. Coli histidine kinase receptor kdpd"/>
    <property type="match status" value="1"/>
</dbReference>
<evidence type="ECO:0000256" key="2">
    <source>
        <dbReference type="ARBA" id="ARBA00022553"/>
    </source>
</evidence>
<evidence type="ECO:0000256" key="8">
    <source>
        <dbReference type="ARBA" id="ARBA00022989"/>
    </source>
</evidence>
<evidence type="ECO:0000259" key="12">
    <source>
        <dbReference type="Pfam" id="PF13493"/>
    </source>
</evidence>
<evidence type="ECO:0000256" key="11">
    <source>
        <dbReference type="SAM" id="Phobius"/>
    </source>
</evidence>
<keyword evidence="6" id="KW-0418">Kinase</keyword>
<accession>A0A240E260</accession>
<evidence type="ECO:0000256" key="5">
    <source>
        <dbReference type="ARBA" id="ARBA00022741"/>
    </source>
</evidence>
<keyword evidence="4 11" id="KW-0812">Transmembrane</keyword>
<comment type="subcellular location">
    <subcellularLocation>
        <location evidence="1">Membrane</location>
        <topology evidence="1">Multi-pass membrane protein</topology>
    </subcellularLocation>
</comment>
<evidence type="ECO:0000256" key="7">
    <source>
        <dbReference type="ARBA" id="ARBA00022840"/>
    </source>
</evidence>
<gene>
    <name evidence="13" type="ORF">SAMN06295945_0913</name>
</gene>
<keyword evidence="8 11" id="KW-1133">Transmembrane helix</keyword>
<feature type="domain" description="Sensor protein KdpD transmembrane" evidence="12">
    <location>
        <begin position="17"/>
        <end position="118"/>
    </location>
</feature>
<keyword evidence="7" id="KW-0067">ATP-binding</keyword>
<evidence type="ECO:0000313" key="13">
    <source>
        <dbReference type="EMBL" id="SNX28581.1"/>
    </source>
</evidence>
<proteinExistence type="predicted"/>
<keyword evidence="14" id="KW-1185">Reference proteome</keyword>
<dbReference type="EMBL" id="OANS01000002">
    <property type="protein sequence ID" value="SNX28581.1"/>
    <property type="molecule type" value="Genomic_DNA"/>
</dbReference>
<reference evidence="14" key="1">
    <citation type="submission" date="2017-08" db="EMBL/GenBank/DDBJ databases">
        <authorList>
            <person name="Varghese N."/>
            <person name="Submissions S."/>
        </authorList>
    </citation>
    <scope>NUCLEOTIDE SEQUENCE [LARGE SCALE GENOMIC DNA]</scope>
    <source>
        <strain evidence="14">AP-Melu-1000-B4</strain>
    </source>
</reference>
<feature type="transmembrane region" description="Helical" evidence="11">
    <location>
        <begin position="40"/>
        <end position="58"/>
    </location>
</feature>
<keyword evidence="10 11" id="KW-0472">Membrane</keyword>